<dbReference type="InterPro" id="IPR001304">
    <property type="entry name" value="C-type_lectin-like"/>
</dbReference>
<evidence type="ECO:0000313" key="5">
    <source>
        <dbReference type="Proteomes" id="UP000549394"/>
    </source>
</evidence>
<feature type="region of interest" description="Disordered" evidence="1">
    <location>
        <begin position="106"/>
        <end position="126"/>
    </location>
</feature>
<dbReference type="InterPro" id="IPR016186">
    <property type="entry name" value="C-type_lectin-like/link_sf"/>
</dbReference>
<feature type="compositionally biased region" description="Polar residues" evidence="1">
    <location>
        <begin position="106"/>
        <end position="119"/>
    </location>
</feature>
<evidence type="ECO:0000313" key="4">
    <source>
        <dbReference type="EMBL" id="CAD5126509.1"/>
    </source>
</evidence>
<reference evidence="4 5" key="1">
    <citation type="submission" date="2020-08" db="EMBL/GenBank/DDBJ databases">
        <authorList>
            <person name="Hejnol A."/>
        </authorList>
    </citation>
    <scope>NUCLEOTIDE SEQUENCE [LARGE SCALE GENOMIC DNA]</scope>
</reference>
<dbReference type="EMBL" id="CAJFCJ010000055">
    <property type="protein sequence ID" value="CAD5126509.1"/>
    <property type="molecule type" value="Genomic_DNA"/>
</dbReference>
<dbReference type="SUPFAM" id="SSF56436">
    <property type="entry name" value="C-type lectin-like"/>
    <property type="match status" value="1"/>
</dbReference>
<feature type="signal peptide" evidence="2">
    <location>
        <begin position="1"/>
        <end position="25"/>
    </location>
</feature>
<organism evidence="4 5">
    <name type="scientific">Dimorphilus gyrociliatus</name>
    <dbReference type="NCBI Taxonomy" id="2664684"/>
    <lineage>
        <taxon>Eukaryota</taxon>
        <taxon>Metazoa</taxon>
        <taxon>Spiralia</taxon>
        <taxon>Lophotrochozoa</taxon>
        <taxon>Annelida</taxon>
        <taxon>Polychaeta</taxon>
        <taxon>Polychaeta incertae sedis</taxon>
        <taxon>Dinophilidae</taxon>
        <taxon>Dimorphilus</taxon>
    </lineage>
</organism>
<proteinExistence type="predicted"/>
<dbReference type="Proteomes" id="UP000549394">
    <property type="component" value="Unassembled WGS sequence"/>
</dbReference>
<evidence type="ECO:0000259" key="3">
    <source>
        <dbReference type="Pfam" id="PF00059"/>
    </source>
</evidence>
<feature type="chain" id="PRO_5029468433" evidence="2">
    <location>
        <begin position="26"/>
        <end position="145"/>
    </location>
</feature>
<gene>
    <name evidence="4" type="ORF">DGYR_LOCUS13748</name>
</gene>
<sequence length="145" mass="16463">MMDNNMKFFTLSIILITFLFENIQGDDCPNGWIRYLDSCIGKFADNLNSALQINILCGLKGGTPIKIDSPKKLSFVQIYLQSATKNYYFLGLRRIGTTGNYSKDFTWHDNTGNNRSRPGQKSPRTEVAQKLIEVAQSCDRSRPEL</sequence>
<comment type="caution">
    <text evidence="4">The sequence shown here is derived from an EMBL/GenBank/DDBJ whole genome shotgun (WGS) entry which is preliminary data.</text>
</comment>
<accession>A0A7I8WE99</accession>
<dbReference type="Pfam" id="PF00059">
    <property type="entry name" value="Lectin_C"/>
    <property type="match status" value="1"/>
</dbReference>
<dbReference type="InterPro" id="IPR016187">
    <property type="entry name" value="CTDL_fold"/>
</dbReference>
<keyword evidence="2" id="KW-0732">Signal</keyword>
<name>A0A7I8WE99_9ANNE</name>
<evidence type="ECO:0000256" key="2">
    <source>
        <dbReference type="SAM" id="SignalP"/>
    </source>
</evidence>
<feature type="domain" description="C-type lectin" evidence="3">
    <location>
        <begin position="53"/>
        <end position="117"/>
    </location>
</feature>
<dbReference type="AlphaFoldDB" id="A0A7I8WE99"/>
<keyword evidence="5" id="KW-1185">Reference proteome</keyword>
<evidence type="ECO:0000256" key="1">
    <source>
        <dbReference type="SAM" id="MobiDB-lite"/>
    </source>
</evidence>
<dbReference type="Gene3D" id="3.10.100.10">
    <property type="entry name" value="Mannose-Binding Protein A, subunit A"/>
    <property type="match status" value="1"/>
</dbReference>
<protein>
    <submittedName>
        <fullName evidence="4">DgyrCDS14620</fullName>
    </submittedName>
</protein>